<evidence type="ECO:0000259" key="2">
    <source>
        <dbReference type="Pfam" id="PF25148"/>
    </source>
</evidence>
<feature type="domain" description="DUF7824" evidence="2">
    <location>
        <begin position="557"/>
        <end position="611"/>
    </location>
</feature>
<name>A0ABV3CUG4_STREX</name>
<protein>
    <submittedName>
        <fullName evidence="3">DUF6493 family protein</fullName>
    </submittedName>
</protein>
<reference evidence="3 4" key="1">
    <citation type="submission" date="2024-06" db="EMBL/GenBank/DDBJ databases">
        <title>The Natural Products Discovery Center: Release of the First 8490 Sequenced Strains for Exploring Actinobacteria Biosynthetic Diversity.</title>
        <authorList>
            <person name="Kalkreuter E."/>
            <person name="Kautsar S.A."/>
            <person name="Yang D."/>
            <person name="Bader C.D."/>
            <person name="Teijaro C.N."/>
            <person name="Fluegel L."/>
            <person name="Davis C.M."/>
            <person name="Simpson J.R."/>
            <person name="Lauterbach L."/>
            <person name="Steele A.D."/>
            <person name="Gui C."/>
            <person name="Meng S."/>
            <person name="Li G."/>
            <person name="Viehrig K."/>
            <person name="Ye F."/>
            <person name="Su P."/>
            <person name="Kiefer A.F."/>
            <person name="Nichols A."/>
            <person name="Cepeda A.J."/>
            <person name="Yan W."/>
            <person name="Fan B."/>
            <person name="Jiang Y."/>
            <person name="Adhikari A."/>
            <person name="Zheng C.-J."/>
            <person name="Schuster L."/>
            <person name="Cowan T.M."/>
            <person name="Smanski M.J."/>
            <person name="Chevrette M.G."/>
            <person name="De Carvalho L.P.S."/>
            <person name="Shen B."/>
        </authorList>
    </citation>
    <scope>NUCLEOTIDE SEQUENCE [LARGE SCALE GENOMIC DNA]</scope>
    <source>
        <strain evidence="3 4">NPDC045705</strain>
    </source>
</reference>
<dbReference type="Pfam" id="PF25148">
    <property type="entry name" value="DUF7824"/>
    <property type="match status" value="1"/>
</dbReference>
<evidence type="ECO:0000313" key="3">
    <source>
        <dbReference type="EMBL" id="MEU7293531.1"/>
    </source>
</evidence>
<dbReference type="RefSeq" id="WP_359205849.1">
    <property type="nucleotide sequence ID" value="NZ_JBEZAM010000009.1"/>
</dbReference>
<proteinExistence type="predicted"/>
<dbReference type="InterPro" id="IPR056726">
    <property type="entry name" value="DUF7824"/>
</dbReference>
<keyword evidence="4" id="KW-1185">Reference proteome</keyword>
<feature type="region of interest" description="Disordered" evidence="1">
    <location>
        <begin position="1"/>
        <end position="24"/>
    </location>
</feature>
<evidence type="ECO:0000256" key="1">
    <source>
        <dbReference type="SAM" id="MobiDB-lite"/>
    </source>
</evidence>
<organism evidence="3 4">
    <name type="scientific">Streptomyces exfoliatus</name>
    <name type="common">Streptomyces hydrogenans</name>
    <dbReference type="NCBI Taxonomy" id="1905"/>
    <lineage>
        <taxon>Bacteria</taxon>
        <taxon>Bacillati</taxon>
        <taxon>Actinomycetota</taxon>
        <taxon>Actinomycetes</taxon>
        <taxon>Kitasatosporales</taxon>
        <taxon>Streptomycetaceae</taxon>
        <taxon>Streptomyces</taxon>
    </lineage>
</organism>
<dbReference type="Proteomes" id="UP001551210">
    <property type="component" value="Unassembled WGS sequence"/>
</dbReference>
<accession>A0ABV3CUG4</accession>
<sequence length="902" mass="95605">MGDGVTGVDEAGVTGVGVGDESGVESGVDKLLAAVRAGVTADVPALLEPLDAAERKAALARLKVLRAEVRAGQWASPPYLANRIRSALYVAGAGCLNGVAETASWLGARDLLMWDTDGPMALAALGERDPEWAADLAGRLAKRQAVAENSYPLLHGLVVRSGYTVAPTDGYVNGWVWHITDDRLLERLREDPQTPALVAHALAMAEAPERFTRTLRPGSLRHWPTALRTLVAEGVLDRAQVLDLCVSRLLRGGPIRNLRFPLEMVRLLEPDTDELGKRIPDWVGIAADAPSLVAGYAQDVLTELASAGTLPAGALAEMTAGVLFRTEKKLVRAQLALVGKVLAREPGAAGELLPAVTEAFGNEDTSVQERALKLVGRHLTAVGPEVRDELAEAAGLLSPMHRQAAEALFGSALEEPAGAPYEEILPPVPERLLVAPPASTVEALMAELVAKGLSEEPVALERALDGLVRLAHRDRATVVEAVREAFPRTGWQETHYFTHHTQGIEVVLAGLLGLLDRARVDLGRTKGNGSDSCFHQALSGVLDARLWEASDLVGTGALPFLLATPTWHTGAIDPLVLVARLREYRDAGAEPAPADLAQALLRVLRDDPSAGRAAEEAAALGTPAGRRLAVWLREEDAVAASVRFLVRGEERSTMQWWLFDRIVVDVADRPAVREEFPPAFHWLGGALEATPRRCYHWVDGRAQWAAVLPADREVLAACLLPTLAYCVEGDSRGATEPLTALAEAEGPVGRAVLLTLAFGLGCADADDRLRAVDALLVLASRGELDARQVGGELAWLVAEGSVKPNRLADAARTAALTGAYGTVWAVLSAMLPDLLTAAKPVRGLGEVLAVAADCVERCGAGGDVAGLAPLAAKRGSTQLVVQAGRLLNALRQGTDRSPTETV</sequence>
<dbReference type="EMBL" id="JBEZAM010000009">
    <property type="protein sequence ID" value="MEU7293531.1"/>
    <property type="molecule type" value="Genomic_DNA"/>
</dbReference>
<evidence type="ECO:0000313" key="4">
    <source>
        <dbReference type="Proteomes" id="UP001551210"/>
    </source>
</evidence>
<comment type="caution">
    <text evidence="3">The sequence shown here is derived from an EMBL/GenBank/DDBJ whole genome shotgun (WGS) entry which is preliminary data.</text>
</comment>
<gene>
    <name evidence="3" type="ORF">AB0A76_10045</name>
</gene>